<name>A0A7X0AZS9_9PROT</name>
<dbReference type="InterPro" id="IPR002818">
    <property type="entry name" value="DJ-1/PfpI"/>
</dbReference>
<dbReference type="InterPro" id="IPR029062">
    <property type="entry name" value="Class_I_gatase-like"/>
</dbReference>
<dbReference type="Proteomes" id="UP000539175">
    <property type="component" value="Unassembled WGS sequence"/>
</dbReference>
<dbReference type="PANTHER" id="PTHR43130:SF3">
    <property type="entry name" value="HTH-TYPE TRANSCRIPTIONAL REGULATOR RV1931C"/>
    <property type="match status" value="1"/>
</dbReference>
<dbReference type="GO" id="GO:0043565">
    <property type="term" value="F:sequence-specific DNA binding"/>
    <property type="evidence" value="ECO:0007669"/>
    <property type="project" value="InterPro"/>
</dbReference>
<proteinExistence type="predicted"/>
<dbReference type="RefSeq" id="WP_184800998.1">
    <property type="nucleotide sequence ID" value="NZ_JACIIZ010000006.1"/>
</dbReference>
<dbReference type="InterPro" id="IPR052158">
    <property type="entry name" value="INH-QAR"/>
</dbReference>
<evidence type="ECO:0000313" key="5">
    <source>
        <dbReference type="Proteomes" id="UP000539175"/>
    </source>
</evidence>
<dbReference type="InterPro" id="IPR018060">
    <property type="entry name" value="HTH_AraC"/>
</dbReference>
<dbReference type="Gene3D" id="1.10.10.60">
    <property type="entry name" value="Homeodomain-like"/>
    <property type="match status" value="1"/>
</dbReference>
<dbReference type="PROSITE" id="PS01124">
    <property type="entry name" value="HTH_ARAC_FAMILY_2"/>
    <property type="match status" value="1"/>
</dbReference>
<evidence type="ECO:0000256" key="2">
    <source>
        <dbReference type="ARBA" id="ARBA00023163"/>
    </source>
</evidence>
<dbReference type="SUPFAM" id="SSF52317">
    <property type="entry name" value="Class I glutamine amidotransferase-like"/>
    <property type="match status" value="1"/>
</dbReference>
<dbReference type="GO" id="GO:0003700">
    <property type="term" value="F:DNA-binding transcription factor activity"/>
    <property type="evidence" value="ECO:0007669"/>
    <property type="project" value="InterPro"/>
</dbReference>
<gene>
    <name evidence="4" type="ORF">FHS74_002600</name>
</gene>
<evidence type="ECO:0000313" key="4">
    <source>
        <dbReference type="EMBL" id="MBB6252040.1"/>
    </source>
</evidence>
<dbReference type="Pfam" id="PF01965">
    <property type="entry name" value="DJ-1_PfpI"/>
    <property type="match status" value="1"/>
</dbReference>
<dbReference type="PANTHER" id="PTHR43130">
    <property type="entry name" value="ARAC-FAMILY TRANSCRIPTIONAL REGULATOR"/>
    <property type="match status" value="1"/>
</dbReference>
<evidence type="ECO:0000259" key="3">
    <source>
        <dbReference type="PROSITE" id="PS01124"/>
    </source>
</evidence>
<accession>A0A7X0AZS9</accession>
<dbReference type="Pfam" id="PF12833">
    <property type="entry name" value="HTH_18"/>
    <property type="match status" value="1"/>
</dbReference>
<feature type="domain" description="HTH araC/xylS-type" evidence="3">
    <location>
        <begin position="213"/>
        <end position="311"/>
    </location>
</feature>
<dbReference type="CDD" id="cd03137">
    <property type="entry name" value="GATase1_AraC_1"/>
    <property type="match status" value="1"/>
</dbReference>
<dbReference type="SMART" id="SM00342">
    <property type="entry name" value="HTH_ARAC"/>
    <property type="match status" value="1"/>
</dbReference>
<reference evidence="4 5" key="1">
    <citation type="submission" date="2020-08" db="EMBL/GenBank/DDBJ databases">
        <title>Genomic Encyclopedia of Type Strains, Phase IV (KMG-IV): sequencing the most valuable type-strain genomes for metagenomic binning, comparative biology and taxonomic classification.</title>
        <authorList>
            <person name="Goeker M."/>
        </authorList>
    </citation>
    <scope>NUCLEOTIDE SEQUENCE [LARGE SCALE GENOMIC DNA]</scope>
    <source>
        <strain evidence="4 5">DSM 22198</strain>
    </source>
</reference>
<keyword evidence="5" id="KW-1185">Reference proteome</keyword>
<dbReference type="EMBL" id="JACIIZ010000006">
    <property type="protein sequence ID" value="MBB6252040.1"/>
    <property type="molecule type" value="Genomic_DNA"/>
</dbReference>
<dbReference type="Gene3D" id="3.40.50.880">
    <property type="match status" value="1"/>
</dbReference>
<comment type="caution">
    <text evidence="4">The sequence shown here is derived from an EMBL/GenBank/DDBJ whole genome shotgun (WGS) entry which is preliminary data.</text>
</comment>
<dbReference type="InterPro" id="IPR009057">
    <property type="entry name" value="Homeodomain-like_sf"/>
</dbReference>
<dbReference type="AlphaFoldDB" id="A0A7X0AZS9"/>
<keyword evidence="1" id="KW-0805">Transcription regulation</keyword>
<dbReference type="SUPFAM" id="SSF46689">
    <property type="entry name" value="Homeodomain-like"/>
    <property type="match status" value="2"/>
</dbReference>
<sequence>MVRTIAFLAFPDFQILDVTGPLAAFEIAGRFGRQAYDIRVMALDPGPVVSSSGARLMAEGLVDPARVDTLVVSGGEGVVQAMAMPALLDYARTVAAGARRVTSVCSGTFLLAAASLLDGRRATTHWYRTAAFTRRFPRVRLEADRIFIRDGAFWTSAGITAGIDLALALVAEDHGEDVARRTARQLVIPYRRQGGQSQFSTLLDLQGASHRFAGLLAWVGGNLAQPLTVDQLAHQAAMSPRNFARAFAAEMGMTPAKAVERLRLETARALVEEDAAALDQIAAQTGFGDTERMRRAFIRTYGAPPQAIRRMAQGDAISQPA</sequence>
<organism evidence="4 5">
    <name type="scientific">Nitrospirillum iridis</name>
    <dbReference type="NCBI Taxonomy" id="765888"/>
    <lineage>
        <taxon>Bacteria</taxon>
        <taxon>Pseudomonadati</taxon>
        <taxon>Pseudomonadota</taxon>
        <taxon>Alphaproteobacteria</taxon>
        <taxon>Rhodospirillales</taxon>
        <taxon>Azospirillaceae</taxon>
        <taxon>Nitrospirillum</taxon>
    </lineage>
</organism>
<evidence type="ECO:0000256" key="1">
    <source>
        <dbReference type="ARBA" id="ARBA00023015"/>
    </source>
</evidence>
<protein>
    <submittedName>
        <fullName evidence="4">Transcriptional regulator GlxA family with amidase domain</fullName>
    </submittedName>
</protein>
<keyword evidence="2" id="KW-0804">Transcription</keyword>